<dbReference type="EMBL" id="JWZT01002990">
    <property type="protein sequence ID" value="KII67950.1"/>
    <property type="molecule type" value="Genomic_DNA"/>
</dbReference>
<organism evidence="1 2">
    <name type="scientific">Thelohanellus kitauei</name>
    <name type="common">Myxosporean</name>
    <dbReference type="NCBI Taxonomy" id="669202"/>
    <lineage>
        <taxon>Eukaryota</taxon>
        <taxon>Metazoa</taxon>
        <taxon>Cnidaria</taxon>
        <taxon>Myxozoa</taxon>
        <taxon>Myxosporea</taxon>
        <taxon>Bivalvulida</taxon>
        <taxon>Platysporina</taxon>
        <taxon>Myxobolidae</taxon>
        <taxon>Thelohanellus</taxon>
    </lineage>
</organism>
<keyword evidence="2" id="KW-1185">Reference proteome</keyword>
<gene>
    <name evidence="1" type="ORF">RF11_01951</name>
</gene>
<protein>
    <submittedName>
        <fullName evidence="1">Uncharacterized protein</fullName>
    </submittedName>
</protein>
<sequence length="279" mass="31861">MTVNHENQYRFVELEDDNEFLNLHIELRKGGSTACIGANQVLPGRSDIGFLTSLPPNTGDARKDCAVVFYENRFSILKFTTTDSPTGSLSASFQLTMRIHAAKRGSRFYMAPQNIDMYGWKFTCPLHYTYSNELKTTFVADDTWTNMKIEFTVSDVFGPFQATSTWFFTNNILLESSSLSQFRLRNIRFMRFSSPTVGNMHESNWIPLGADTEKVTTCRRDGYNGEIIEILFQNKLVDRRSSVRTKKGTYTGLSLKRRFTSCQLDQCKSSCTIVTRPVN</sequence>
<name>A0A0C2MUU6_THEKT</name>
<evidence type="ECO:0000313" key="2">
    <source>
        <dbReference type="Proteomes" id="UP000031668"/>
    </source>
</evidence>
<dbReference type="Proteomes" id="UP000031668">
    <property type="component" value="Unassembled WGS sequence"/>
</dbReference>
<reference evidence="1 2" key="1">
    <citation type="journal article" date="2014" name="Genome Biol. Evol.">
        <title>The genome of the myxosporean Thelohanellus kitauei shows adaptations to nutrient acquisition within its fish host.</title>
        <authorList>
            <person name="Yang Y."/>
            <person name="Xiong J."/>
            <person name="Zhou Z."/>
            <person name="Huo F."/>
            <person name="Miao W."/>
            <person name="Ran C."/>
            <person name="Liu Y."/>
            <person name="Zhang J."/>
            <person name="Feng J."/>
            <person name="Wang M."/>
            <person name="Wang M."/>
            <person name="Wang L."/>
            <person name="Yao B."/>
        </authorList>
    </citation>
    <scope>NUCLEOTIDE SEQUENCE [LARGE SCALE GENOMIC DNA]</scope>
    <source>
        <strain evidence="1">Wuqing</strain>
    </source>
</reference>
<dbReference type="AlphaFoldDB" id="A0A0C2MUU6"/>
<evidence type="ECO:0000313" key="1">
    <source>
        <dbReference type="EMBL" id="KII67950.1"/>
    </source>
</evidence>
<proteinExistence type="predicted"/>
<accession>A0A0C2MUU6</accession>
<comment type="caution">
    <text evidence="1">The sequence shown here is derived from an EMBL/GenBank/DDBJ whole genome shotgun (WGS) entry which is preliminary data.</text>
</comment>